<accession>A0AAD9NT42</accession>
<reference evidence="1" key="1">
    <citation type="journal article" date="2023" name="Mol. Biol. Evol.">
        <title>Third-Generation Sequencing Reveals the Adaptive Role of the Epigenome in Three Deep-Sea Polychaetes.</title>
        <authorList>
            <person name="Perez M."/>
            <person name="Aroh O."/>
            <person name="Sun Y."/>
            <person name="Lan Y."/>
            <person name="Juniper S.K."/>
            <person name="Young C.R."/>
            <person name="Angers B."/>
            <person name="Qian P.Y."/>
        </authorList>
    </citation>
    <scope>NUCLEOTIDE SEQUENCE</scope>
    <source>
        <strain evidence="1">R07B-5</strain>
    </source>
</reference>
<proteinExistence type="predicted"/>
<keyword evidence="2" id="KW-1185">Reference proteome</keyword>
<dbReference type="PANTHER" id="PTHR14454:SF11">
    <property type="entry name" value="SERRANO, ISOFORM F"/>
    <property type="match status" value="1"/>
</dbReference>
<sequence>MTAQNHDPIKWSDETYSLGELMDKFQSELPCIVKVATGYNGPSPAETLSSEQVLHVHSSGHQTRVLGKDAGGRRFSIPLLFSVPFTLTDQPSGLLGRKKTYSLAAILENNSLPVKIDLADNGEGSMSQGIEFLSLGTIQLVSTYEEKSIIGNMISDGDMSQTPVAVPMYIAVSVSVAEGRVDNDVETWSRLKADYRRSAALVDYSSVPRANDVMWYSARQVNDVIRHAQTPSADSVYLALVNERSPDKGLYTSLDNTGEGGYYNLERTSSTEPQRALYQNVNIDGGSEYATLAT</sequence>
<gene>
    <name evidence="1" type="ORF">NP493_380g02070</name>
</gene>
<dbReference type="PANTHER" id="PTHR14454">
    <property type="entry name" value="GRB2-ASSOCIATED AND REGULATOR OF MAPK PROTEIN FAMILY MEMBER"/>
    <property type="match status" value="1"/>
</dbReference>
<dbReference type="EMBL" id="JAODUO010000378">
    <property type="protein sequence ID" value="KAK2181837.1"/>
    <property type="molecule type" value="Genomic_DNA"/>
</dbReference>
<protein>
    <submittedName>
        <fullName evidence="1">Uncharacterized protein</fullName>
    </submittedName>
</protein>
<evidence type="ECO:0000313" key="1">
    <source>
        <dbReference type="EMBL" id="KAK2181837.1"/>
    </source>
</evidence>
<name>A0AAD9NT42_RIDPI</name>
<comment type="caution">
    <text evidence="1">The sequence shown here is derived from an EMBL/GenBank/DDBJ whole genome shotgun (WGS) entry which is preliminary data.</text>
</comment>
<dbReference type="AlphaFoldDB" id="A0AAD9NT42"/>
<dbReference type="Proteomes" id="UP001209878">
    <property type="component" value="Unassembled WGS sequence"/>
</dbReference>
<organism evidence="1 2">
    <name type="scientific">Ridgeia piscesae</name>
    <name type="common">Tubeworm</name>
    <dbReference type="NCBI Taxonomy" id="27915"/>
    <lineage>
        <taxon>Eukaryota</taxon>
        <taxon>Metazoa</taxon>
        <taxon>Spiralia</taxon>
        <taxon>Lophotrochozoa</taxon>
        <taxon>Annelida</taxon>
        <taxon>Polychaeta</taxon>
        <taxon>Sedentaria</taxon>
        <taxon>Canalipalpata</taxon>
        <taxon>Sabellida</taxon>
        <taxon>Siboglinidae</taxon>
        <taxon>Ridgeia</taxon>
    </lineage>
</organism>
<evidence type="ECO:0000313" key="2">
    <source>
        <dbReference type="Proteomes" id="UP001209878"/>
    </source>
</evidence>
<dbReference type="InterPro" id="IPR052281">
    <property type="entry name" value="GAREM"/>
</dbReference>